<gene>
    <name evidence="6" type="ORF">PCOR1329_LOCUS41171</name>
</gene>
<keyword evidence="1" id="KW-0808">Transferase</keyword>
<feature type="domain" description="Glycosyltransferase 2-like" evidence="4">
    <location>
        <begin position="30"/>
        <end position="164"/>
    </location>
</feature>
<accession>A0ABN9TQ17</accession>
<dbReference type="InterPro" id="IPR027791">
    <property type="entry name" value="Galactosyl_T_C"/>
</dbReference>
<proteinExistence type="predicted"/>
<dbReference type="Pfam" id="PF00535">
    <property type="entry name" value="Glycos_transf_2"/>
    <property type="match status" value="1"/>
</dbReference>
<evidence type="ECO:0008006" key="8">
    <source>
        <dbReference type="Google" id="ProtNLM"/>
    </source>
</evidence>
<evidence type="ECO:0000256" key="3">
    <source>
        <dbReference type="SAM" id="MobiDB-lite"/>
    </source>
</evidence>
<keyword evidence="7" id="KW-1185">Reference proteome</keyword>
<dbReference type="SUPFAM" id="SSF50370">
    <property type="entry name" value="Ricin B-like lectins"/>
    <property type="match status" value="1"/>
</dbReference>
<dbReference type="InterPro" id="IPR001173">
    <property type="entry name" value="Glyco_trans_2-like"/>
</dbReference>
<evidence type="ECO:0000313" key="7">
    <source>
        <dbReference type="Proteomes" id="UP001189429"/>
    </source>
</evidence>
<comment type="caution">
    <text evidence="6">The sequence shown here is derived from an EMBL/GenBank/DDBJ whole genome shotgun (WGS) entry which is preliminary data.</text>
</comment>
<keyword evidence="2" id="KW-1015">Disulfide bond</keyword>
<dbReference type="PROSITE" id="PS50231">
    <property type="entry name" value="RICIN_B_LECTIN"/>
    <property type="match status" value="1"/>
</dbReference>
<evidence type="ECO:0000259" key="5">
    <source>
        <dbReference type="Pfam" id="PF02709"/>
    </source>
</evidence>
<dbReference type="InterPro" id="IPR035992">
    <property type="entry name" value="Ricin_B-like_lectins"/>
</dbReference>
<dbReference type="PANTHER" id="PTHR11675">
    <property type="entry name" value="N-ACETYLGALACTOSAMINYLTRANSFERASE"/>
    <property type="match status" value="1"/>
</dbReference>
<evidence type="ECO:0000256" key="2">
    <source>
        <dbReference type="ARBA" id="ARBA00023157"/>
    </source>
</evidence>
<dbReference type="InterPro" id="IPR029044">
    <property type="entry name" value="Nucleotide-diphossugar_trans"/>
</dbReference>
<evidence type="ECO:0000256" key="1">
    <source>
        <dbReference type="ARBA" id="ARBA00022679"/>
    </source>
</evidence>
<name>A0ABN9TQ17_9DINO</name>
<feature type="region of interest" description="Disordered" evidence="3">
    <location>
        <begin position="1"/>
        <end position="21"/>
    </location>
</feature>
<protein>
    <recommendedName>
        <fullName evidence="8">Polypeptide N-acetylgalactosaminyltransferase</fullName>
    </recommendedName>
</protein>
<feature type="domain" description="Galactosyltransferase C-terminal" evidence="5">
    <location>
        <begin position="186"/>
        <end position="242"/>
    </location>
</feature>
<dbReference type="PANTHER" id="PTHR11675:SF126">
    <property type="entry name" value="RICIN B LECTIN DOMAIN-CONTAINING PROTEIN"/>
    <property type="match status" value="1"/>
</dbReference>
<reference evidence="6" key="1">
    <citation type="submission" date="2023-10" db="EMBL/GenBank/DDBJ databases">
        <authorList>
            <person name="Chen Y."/>
            <person name="Shah S."/>
            <person name="Dougan E. K."/>
            <person name="Thang M."/>
            <person name="Chan C."/>
        </authorList>
    </citation>
    <scope>NUCLEOTIDE SEQUENCE [LARGE SCALE GENOMIC DNA]</scope>
</reference>
<sequence length="485" mass="54708">MTRGVLGGGRRRPSLPSLAEGPPSAFRTVSVVLPCAEERELAIKTASRFCERTPEDWLAEIVIVDDGSQPPLAELFEEKEFNMERCKINILRHEVTTGLMNAKQTGGRNARGDVVAFFDCHVSPKPGWADEILAKIRQNPRRMVVPAITDLSLDTFDEKENSAVNAKCYLTWDADFKWFDDESDYIPTISGGLVAMSRWWFNVTGGFDDIMRGWGGENLDQSLRSWLCGGEIMRAKTSRVAHMWRTDDSRTRAHYHSAISHVDNQARVVAAWYDVFAEKYPGRKIQQAEVKNYEPVKQALGCKPFAFFLWRFRHIYVDAGVIPEKIFHFREMQTGLCLNFGGGVLALEKCDRSNSDQVVQLGNRDLEEKGGKCCSGIRLFGTNDCLDYVEDGVPRPYSCDVTGRNTNQHYRWRPDGTIQKGLGNGKRCFGKPEAGLLSQRVTVGPCGPAAAGQYEMWGGRIPRERELYESEVRRLGYDELDLPDN</sequence>
<evidence type="ECO:0000259" key="4">
    <source>
        <dbReference type="Pfam" id="PF00535"/>
    </source>
</evidence>
<dbReference type="SUPFAM" id="SSF53448">
    <property type="entry name" value="Nucleotide-diphospho-sugar transferases"/>
    <property type="match status" value="1"/>
</dbReference>
<dbReference type="Pfam" id="PF02709">
    <property type="entry name" value="Glyco_transf_7C"/>
    <property type="match status" value="1"/>
</dbReference>
<dbReference type="Gene3D" id="3.90.550.10">
    <property type="entry name" value="Spore Coat Polysaccharide Biosynthesis Protein SpsA, Chain A"/>
    <property type="match status" value="1"/>
</dbReference>
<evidence type="ECO:0000313" key="6">
    <source>
        <dbReference type="EMBL" id="CAK0848155.1"/>
    </source>
</evidence>
<organism evidence="6 7">
    <name type="scientific">Prorocentrum cordatum</name>
    <dbReference type="NCBI Taxonomy" id="2364126"/>
    <lineage>
        <taxon>Eukaryota</taxon>
        <taxon>Sar</taxon>
        <taxon>Alveolata</taxon>
        <taxon>Dinophyceae</taxon>
        <taxon>Prorocentrales</taxon>
        <taxon>Prorocentraceae</taxon>
        <taxon>Prorocentrum</taxon>
    </lineage>
</organism>
<dbReference type="EMBL" id="CAUYUJ010014953">
    <property type="protein sequence ID" value="CAK0848155.1"/>
    <property type="molecule type" value="Genomic_DNA"/>
</dbReference>
<dbReference type="Proteomes" id="UP001189429">
    <property type="component" value="Unassembled WGS sequence"/>
</dbReference>